<organism evidence="2 3">
    <name type="scientific">Halogeometricum luteum</name>
    <dbReference type="NCBI Taxonomy" id="2950537"/>
    <lineage>
        <taxon>Archaea</taxon>
        <taxon>Methanobacteriati</taxon>
        <taxon>Methanobacteriota</taxon>
        <taxon>Stenosarchaea group</taxon>
        <taxon>Halobacteria</taxon>
        <taxon>Halobacteriales</taxon>
        <taxon>Haloferacaceae</taxon>
        <taxon>Halogeometricum</taxon>
    </lineage>
</organism>
<proteinExistence type="predicted"/>
<comment type="caution">
    <text evidence="2">The sequence shown here is derived from an EMBL/GenBank/DDBJ whole genome shotgun (WGS) entry which is preliminary data.</text>
</comment>
<dbReference type="Proteomes" id="UP001254813">
    <property type="component" value="Unassembled WGS sequence"/>
</dbReference>
<keyword evidence="1" id="KW-1133">Transmembrane helix</keyword>
<name>A0ABU2G2G6_9EURY</name>
<evidence type="ECO:0000256" key="1">
    <source>
        <dbReference type="SAM" id="Phobius"/>
    </source>
</evidence>
<sequence length="53" mass="5519">MSHSTDSLLSAVLLFLLAEWVTTAYRFAGVSTAFGVAAMLPVFLSAALVSDLG</sequence>
<dbReference type="EMBL" id="JAMQOQ010000002">
    <property type="protein sequence ID" value="MDS0294681.1"/>
    <property type="molecule type" value="Genomic_DNA"/>
</dbReference>
<protein>
    <submittedName>
        <fullName evidence="2">Uncharacterized protein</fullName>
    </submittedName>
</protein>
<dbReference type="RefSeq" id="WP_310928500.1">
    <property type="nucleotide sequence ID" value="NZ_JAMQOQ010000002.1"/>
</dbReference>
<keyword evidence="3" id="KW-1185">Reference proteome</keyword>
<gene>
    <name evidence="2" type="ORF">NDI79_10900</name>
</gene>
<evidence type="ECO:0000313" key="2">
    <source>
        <dbReference type="EMBL" id="MDS0294681.1"/>
    </source>
</evidence>
<reference evidence="2 3" key="1">
    <citation type="submission" date="2022-06" db="EMBL/GenBank/DDBJ databases">
        <title>Halogeometricum sp. a new haloarchaeum isolate from saline soil.</title>
        <authorList>
            <person name="Strakova D."/>
            <person name="Galisteo C."/>
            <person name="Sanchez-Porro C."/>
            <person name="Ventosa A."/>
        </authorList>
    </citation>
    <scope>NUCLEOTIDE SEQUENCE [LARGE SCALE GENOMIC DNA]</scope>
    <source>
        <strain evidence="3">S3BR25-2</strain>
    </source>
</reference>
<keyword evidence="1" id="KW-0812">Transmembrane</keyword>
<accession>A0ABU2G2G6</accession>
<keyword evidence="1" id="KW-0472">Membrane</keyword>
<feature type="transmembrane region" description="Helical" evidence="1">
    <location>
        <begin position="34"/>
        <end position="52"/>
    </location>
</feature>
<evidence type="ECO:0000313" key="3">
    <source>
        <dbReference type="Proteomes" id="UP001254813"/>
    </source>
</evidence>